<evidence type="ECO:0000259" key="2">
    <source>
        <dbReference type="Pfam" id="PF06283"/>
    </source>
</evidence>
<organism evidence="3 4">
    <name type="scientific">Pirellula staleyi (strain ATCC 27377 / DSM 6068 / ICPB 4128)</name>
    <name type="common">Pirella staleyi</name>
    <dbReference type="NCBI Taxonomy" id="530564"/>
    <lineage>
        <taxon>Bacteria</taxon>
        <taxon>Pseudomonadati</taxon>
        <taxon>Planctomycetota</taxon>
        <taxon>Planctomycetia</taxon>
        <taxon>Pirellulales</taxon>
        <taxon>Pirellulaceae</taxon>
        <taxon>Pirellula</taxon>
    </lineage>
</organism>
<dbReference type="STRING" id="530564.Psta_2567"/>
<evidence type="ECO:0000313" key="4">
    <source>
        <dbReference type="Proteomes" id="UP000001887"/>
    </source>
</evidence>
<dbReference type="eggNOG" id="COG3828">
    <property type="taxonomic scope" value="Bacteria"/>
</dbReference>
<dbReference type="AlphaFoldDB" id="D2R5Q4"/>
<dbReference type="InterPro" id="IPR029062">
    <property type="entry name" value="Class_I_gatase-like"/>
</dbReference>
<sequence length="334" mass="36263" precursor="true">MKWALHFSAALAATLALFTSAASAQVVYEGAEGPGKGKHIVLVSGDEEYRSEEACPQLGKILAKHHGFKCTVLFAIDPKDGTINPNVSNIPGLEALGSADLMIIFTRFRDLPDDQMKHVVDYIESGRPIIGIRTSTHAFNIKGGKTYAKYSFNNKDFPGGFGKQVLGETWINHHGNHGSQSTRGIVAPGKESHPILRGIKSGDVWGPSDVYGVVLPLVESDTLVLGQVLTGMKSDDPPVEGKVNDPMMPIAWTRSYKGESGKESRVFTSTIGAATDLLSEGTRRLLVNASFWCVGLEDKIPEKSNVDLVGDYQPLPFKFNGFRPGMKPSDFEMK</sequence>
<keyword evidence="1" id="KW-0732">Signal</keyword>
<name>D2R5Q4_PIRSD</name>
<keyword evidence="3" id="KW-0472">Membrane</keyword>
<evidence type="ECO:0000256" key="1">
    <source>
        <dbReference type="SAM" id="SignalP"/>
    </source>
</evidence>
<dbReference type="EMBL" id="CP001848">
    <property type="protein sequence ID" value="ADB17236.1"/>
    <property type="molecule type" value="Genomic_DNA"/>
</dbReference>
<dbReference type="HOGENOM" id="CLU_068674_0_0_0"/>
<keyword evidence="4" id="KW-1185">Reference proteome</keyword>
<accession>D2R5Q4</accession>
<evidence type="ECO:0000313" key="3">
    <source>
        <dbReference type="EMBL" id="ADB17236.1"/>
    </source>
</evidence>
<protein>
    <submittedName>
        <fullName evidence="3">Signal peptide and transmembrane prediction</fullName>
    </submittedName>
</protein>
<feature type="chain" id="PRO_5003035491" evidence="1">
    <location>
        <begin position="25"/>
        <end position="334"/>
    </location>
</feature>
<dbReference type="KEGG" id="psl:Psta_2567"/>
<keyword evidence="3" id="KW-0812">Transmembrane</keyword>
<gene>
    <name evidence="3" type="ordered locus">Psta_2567</name>
</gene>
<feature type="domain" description="ThuA-like" evidence="2">
    <location>
        <begin position="94"/>
        <end position="292"/>
    </location>
</feature>
<dbReference type="SUPFAM" id="SSF52317">
    <property type="entry name" value="Class I glutamine amidotransferase-like"/>
    <property type="match status" value="1"/>
</dbReference>
<dbReference type="InterPro" id="IPR029010">
    <property type="entry name" value="ThuA-like"/>
</dbReference>
<dbReference type="Gene3D" id="3.40.50.880">
    <property type="match status" value="1"/>
</dbReference>
<dbReference type="Pfam" id="PF06283">
    <property type="entry name" value="ThuA"/>
    <property type="match status" value="1"/>
</dbReference>
<feature type="signal peptide" evidence="1">
    <location>
        <begin position="1"/>
        <end position="24"/>
    </location>
</feature>
<reference evidence="3 4" key="1">
    <citation type="journal article" date="2009" name="Stand. Genomic Sci.">
        <title>Complete genome sequence of Pirellula staleyi type strain (ATCC 27377).</title>
        <authorList>
            <person name="Clum A."/>
            <person name="Tindall B.J."/>
            <person name="Sikorski J."/>
            <person name="Ivanova N."/>
            <person name="Mavrommatis K."/>
            <person name="Lucas S."/>
            <person name="Glavina del Rio T."/>
            <person name="Nolan M."/>
            <person name="Chen F."/>
            <person name="Tice H."/>
            <person name="Pitluck S."/>
            <person name="Cheng J.F."/>
            <person name="Chertkov O."/>
            <person name="Brettin T."/>
            <person name="Han C."/>
            <person name="Detter J.C."/>
            <person name="Kuske C."/>
            <person name="Bruce D."/>
            <person name="Goodwin L."/>
            <person name="Ovchinikova G."/>
            <person name="Pati A."/>
            <person name="Mikhailova N."/>
            <person name="Chen A."/>
            <person name="Palaniappan K."/>
            <person name="Land M."/>
            <person name="Hauser L."/>
            <person name="Chang Y.J."/>
            <person name="Jeffries C.D."/>
            <person name="Chain P."/>
            <person name="Rohde M."/>
            <person name="Goker M."/>
            <person name="Bristow J."/>
            <person name="Eisen J.A."/>
            <person name="Markowitz V."/>
            <person name="Hugenholtz P."/>
            <person name="Kyrpides N.C."/>
            <person name="Klenk H.P."/>
            <person name="Lapidus A."/>
        </authorList>
    </citation>
    <scope>NUCLEOTIDE SEQUENCE [LARGE SCALE GENOMIC DNA]</scope>
    <source>
        <strain evidence="4">ATCC 27377 / DSM 6068 / ICPB 4128</strain>
    </source>
</reference>
<proteinExistence type="predicted"/>
<dbReference type="OrthoDB" id="245202at2"/>
<dbReference type="Proteomes" id="UP000001887">
    <property type="component" value="Chromosome"/>
</dbReference>